<protein>
    <submittedName>
        <fullName evidence="3">Eukaryotic aspartyl protease domain-containing protein</fullName>
    </submittedName>
</protein>
<evidence type="ECO:0000313" key="4">
    <source>
        <dbReference type="Proteomes" id="UP001201812"/>
    </source>
</evidence>
<dbReference type="SUPFAM" id="SSF50630">
    <property type="entry name" value="Acid proteases"/>
    <property type="match status" value="1"/>
</dbReference>
<keyword evidence="4" id="KW-1185">Reference proteome</keyword>
<dbReference type="Gene3D" id="2.40.70.10">
    <property type="entry name" value="Acid Proteases"/>
    <property type="match status" value="2"/>
</dbReference>
<feature type="domain" description="Peptidase A1" evidence="2">
    <location>
        <begin position="90"/>
        <end position="451"/>
    </location>
</feature>
<dbReference type="GO" id="GO:0004190">
    <property type="term" value="F:aspartic-type endopeptidase activity"/>
    <property type="evidence" value="ECO:0007669"/>
    <property type="project" value="InterPro"/>
</dbReference>
<dbReference type="Pfam" id="PF00026">
    <property type="entry name" value="Asp"/>
    <property type="match status" value="1"/>
</dbReference>
<dbReference type="EMBL" id="JAKKPZ010000039">
    <property type="protein sequence ID" value="KAI1707684.1"/>
    <property type="molecule type" value="Genomic_DNA"/>
</dbReference>
<reference evidence="3" key="1">
    <citation type="submission" date="2022-01" db="EMBL/GenBank/DDBJ databases">
        <title>Genome Sequence Resource for Two Populations of Ditylenchus destructor, the Migratory Endoparasitic Phytonematode.</title>
        <authorList>
            <person name="Zhang H."/>
            <person name="Lin R."/>
            <person name="Xie B."/>
        </authorList>
    </citation>
    <scope>NUCLEOTIDE SEQUENCE</scope>
    <source>
        <strain evidence="3">BazhouSP</strain>
    </source>
</reference>
<dbReference type="InterPro" id="IPR001461">
    <property type="entry name" value="Aspartic_peptidase_A1"/>
</dbReference>
<dbReference type="PANTHER" id="PTHR47966">
    <property type="entry name" value="BETA-SITE APP-CLEAVING ENZYME, ISOFORM A-RELATED"/>
    <property type="match status" value="1"/>
</dbReference>
<evidence type="ECO:0000313" key="3">
    <source>
        <dbReference type="EMBL" id="KAI1707684.1"/>
    </source>
</evidence>
<sequence length="468" mass="51520">MAAVQKVIRQPVNFITRTFFQAAIIIFLLDVSIAEGKVIQFTTKDRPLVKSNGETHNSVDGNLGPLQGNYDAVLREFGSLPLIQDPGYLQIANISIGSPPQRVEVAVDLFKTVRGPGVSILNLTYGCVPISADDYDAYNDDQSIEPQAGECKQSGFNSSASDTFFGYAGTFQNGSVTVMMAREHFNIGGISFENVTFGLLTEYKVPVENAPLGGYLSFNPDISSDGLLPSIWYSILKELDLPILTLWSNRSLECTVENISGCEGISSQITLGALDVEQCLGVWAYADQIRNFTSLTGFVFHVDSATFLLGDELTVDQILSLEECENLNKTAVIFPGYFPMRVPAALLYLIQSATNASHDRDAKKDFVDCELRDVHGLVTLRIGQLAHPLHLTGRDLIEYNNTTGKCYLEVEEISSLLDEAFNNYLPIVLGQRFLNNHCLAYNFDLKQLAFSSIPPDQSGEGIRAFDYP</sequence>
<dbReference type="InterPro" id="IPR021109">
    <property type="entry name" value="Peptidase_aspartic_dom_sf"/>
</dbReference>
<comment type="caution">
    <text evidence="3">The sequence shown here is derived from an EMBL/GenBank/DDBJ whole genome shotgun (WGS) entry which is preliminary data.</text>
</comment>
<evidence type="ECO:0000259" key="2">
    <source>
        <dbReference type="PROSITE" id="PS51767"/>
    </source>
</evidence>
<dbReference type="PANTHER" id="PTHR47966:SF51">
    <property type="entry name" value="BETA-SITE APP-CLEAVING ENZYME, ISOFORM A-RELATED"/>
    <property type="match status" value="1"/>
</dbReference>
<keyword evidence="3" id="KW-0378">Hydrolase</keyword>
<comment type="similarity">
    <text evidence="1">Belongs to the peptidase A1 family.</text>
</comment>
<name>A0AAD4MVT7_9BILA</name>
<evidence type="ECO:0000256" key="1">
    <source>
        <dbReference type="ARBA" id="ARBA00007447"/>
    </source>
</evidence>
<gene>
    <name evidence="3" type="ORF">DdX_12237</name>
</gene>
<accession>A0AAD4MVT7</accession>
<dbReference type="InterPro" id="IPR033121">
    <property type="entry name" value="PEPTIDASE_A1"/>
</dbReference>
<proteinExistence type="inferred from homology"/>
<dbReference type="GO" id="GO:0006508">
    <property type="term" value="P:proteolysis"/>
    <property type="evidence" value="ECO:0007669"/>
    <property type="project" value="UniProtKB-KW"/>
</dbReference>
<dbReference type="PROSITE" id="PS51767">
    <property type="entry name" value="PEPTIDASE_A1"/>
    <property type="match status" value="1"/>
</dbReference>
<keyword evidence="3" id="KW-0645">Protease</keyword>
<organism evidence="3 4">
    <name type="scientific">Ditylenchus destructor</name>
    <dbReference type="NCBI Taxonomy" id="166010"/>
    <lineage>
        <taxon>Eukaryota</taxon>
        <taxon>Metazoa</taxon>
        <taxon>Ecdysozoa</taxon>
        <taxon>Nematoda</taxon>
        <taxon>Chromadorea</taxon>
        <taxon>Rhabditida</taxon>
        <taxon>Tylenchina</taxon>
        <taxon>Tylenchomorpha</taxon>
        <taxon>Sphaerularioidea</taxon>
        <taxon>Anguinidae</taxon>
        <taxon>Anguininae</taxon>
        <taxon>Ditylenchus</taxon>
    </lineage>
</organism>
<dbReference type="Proteomes" id="UP001201812">
    <property type="component" value="Unassembled WGS sequence"/>
</dbReference>
<dbReference type="AlphaFoldDB" id="A0AAD4MVT7"/>